<evidence type="ECO:0000259" key="1">
    <source>
        <dbReference type="Pfam" id="PF13847"/>
    </source>
</evidence>
<dbReference type="PANTHER" id="PTHR44068:SF11">
    <property type="entry name" value="GERANYL DIPHOSPHATE 2-C-METHYLTRANSFERASE"/>
    <property type="match status" value="1"/>
</dbReference>
<dbReference type="EMBL" id="MHVU01000018">
    <property type="protein sequence ID" value="OHA98938.1"/>
    <property type="molecule type" value="Genomic_DNA"/>
</dbReference>
<evidence type="ECO:0000313" key="3">
    <source>
        <dbReference type="Proteomes" id="UP000178530"/>
    </source>
</evidence>
<accession>A0A1G2TPB6</accession>
<dbReference type="InterPro" id="IPR029063">
    <property type="entry name" value="SAM-dependent_MTases_sf"/>
</dbReference>
<dbReference type="InterPro" id="IPR050447">
    <property type="entry name" value="Erg6_SMT_methyltransf"/>
</dbReference>
<dbReference type="PANTHER" id="PTHR44068">
    <property type="entry name" value="ZGC:194242"/>
    <property type="match status" value="1"/>
</dbReference>
<dbReference type="Pfam" id="PF13847">
    <property type="entry name" value="Methyltransf_31"/>
    <property type="match status" value="1"/>
</dbReference>
<evidence type="ECO:0000313" key="2">
    <source>
        <dbReference type="EMBL" id="OHA98938.1"/>
    </source>
</evidence>
<dbReference type="Gene3D" id="3.40.50.150">
    <property type="entry name" value="Vaccinia Virus protein VP39"/>
    <property type="match status" value="1"/>
</dbReference>
<proteinExistence type="predicted"/>
<comment type="caution">
    <text evidence="2">The sequence shown here is derived from an EMBL/GenBank/DDBJ whole genome shotgun (WGS) entry which is preliminary data.</text>
</comment>
<reference evidence="2 3" key="1">
    <citation type="journal article" date="2016" name="Nat. Commun.">
        <title>Thousands of microbial genomes shed light on interconnected biogeochemical processes in an aquifer system.</title>
        <authorList>
            <person name="Anantharaman K."/>
            <person name="Brown C.T."/>
            <person name="Hug L.A."/>
            <person name="Sharon I."/>
            <person name="Castelle C.J."/>
            <person name="Probst A.J."/>
            <person name="Thomas B.C."/>
            <person name="Singh A."/>
            <person name="Wilkins M.J."/>
            <person name="Karaoz U."/>
            <person name="Brodie E.L."/>
            <person name="Williams K.H."/>
            <person name="Hubbard S.S."/>
            <person name="Banfield J.F."/>
        </authorList>
    </citation>
    <scope>NUCLEOTIDE SEQUENCE [LARGE SCALE GENOMIC DNA]</scope>
</reference>
<feature type="domain" description="Methyltransferase" evidence="1">
    <location>
        <begin position="55"/>
        <end position="188"/>
    </location>
</feature>
<gene>
    <name evidence="2" type="ORF">A3E32_01395</name>
</gene>
<dbReference type="AlphaFoldDB" id="A0A1G2TPB6"/>
<dbReference type="SUPFAM" id="SSF53335">
    <property type="entry name" value="S-adenosyl-L-methionine-dependent methyltransferases"/>
    <property type="match status" value="1"/>
</dbReference>
<name>A0A1G2TPB6_9BACT</name>
<dbReference type="CDD" id="cd02440">
    <property type="entry name" value="AdoMet_MTases"/>
    <property type="match status" value="1"/>
</dbReference>
<dbReference type="GO" id="GO:0008757">
    <property type="term" value="F:S-adenosylmethionine-dependent methyltransferase activity"/>
    <property type="evidence" value="ECO:0007669"/>
    <property type="project" value="InterPro"/>
</dbReference>
<protein>
    <recommendedName>
        <fullName evidence="1">Methyltransferase domain-containing protein</fullName>
    </recommendedName>
</protein>
<sequence>MAQEKVWDREYGESKLLTKDNIPQNDILRFVKFLKKKPKMAIDKGLLTPSVSKNERLVVLDLGSGTGRNSYYFASLESLTKAEFGSLGNTVTGLEISQTVIDIAKKNLKSAEGFIYDISYIKQSIGETFPFENNTFDIVLDVTSSNSLSEAEREVYMAETYRVLKSGGYFFVKALCKDGDVNAKNLLKQFPGKEKDTYVMPEINLTERVWSKDDFTSFYKKYFTILHLEKKTSYPRMNQRSYKRNFWIAYMKK</sequence>
<organism evidence="2 3">
    <name type="scientific">Candidatus Zambryskibacteria bacterium RIFCSPHIGHO2_12_FULL_38_37</name>
    <dbReference type="NCBI Taxonomy" id="1802751"/>
    <lineage>
        <taxon>Bacteria</taxon>
        <taxon>Candidatus Zambryskiibacteriota</taxon>
    </lineage>
</organism>
<dbReference type="Proteomes" id="UP000178530">
    <property type="component" value="Unassembled WGS sequence"/>
</dbReference>
<dbReference type="InterPro" id="IPR025714">
    <property type="entry name" value="Methyltranfer_dom"/>
</dbReference>